<accession>A0A9P4V791</accession>
<evidence type="ECO:0000259" key="15">
    <source>
        <dbReference type="Pfam" id="PF00520"/>
    </source>
</evidence>
<name>A0A9P4V791_9PLEO</name>
<dbReference type="InterPro" id="IPR005821">
    <property type="entry name" value="Ion_trans_dom"/>
</dbReference>
<evidence type="ECO:0000256" key="10">
    <source>
        <dbReference type="ARBA" id="ARBA00023136"/>
    </source>
</evidence>
<dbReference type="GO" id="GO:0034702">
    <property type="term" value="C:monoatomic ion channel complex"/>
    <property type="evidence" value="ECO:0007669"/>
    <property type="project" value="UniProtKB-KW"/>
</dbReference>
<gene>
    <name evidence="16" type="ORF">EJ04DRAFT_571965</name>
</gene>
<dbReference type="OrthoDB" id="427456at2759"/>
<feature type="transmembrane region" description="Helical" evidence="14">
    <location>
        <begin position="74"/>
        <end position="97"/>
    </location>
</feature>
<dbReference type="Proteomes" id="UP000799444">
    <property type="component" value="Unassembled WGS sequence"/>
</dbReference>
<comment type="caution">
    <text evidence="16">The sequence shown here is derived from an EMBL/GenBank/DDBJ whole genome shotgun (WGS) entry which is preliminary data.</text>
</comment>
<evidence type="ECO:0000256" key="12">
    <source>
        <dbReference type="ARBA" id="ARBA00031989"/>
    </source>
</evidence>
<evidence type="ECO:0000256" key="9">
    <source>
        <dbReference type="ARBA" id="ARBA00023065"/>
    </source>
</evidence>
<keyword evidence="6" id="KW-0851">Voltage-gated channel</keyword>
<evidence type="ECO:0000256" key="11">
    <source>
        <dbReference type="ARBA" id="ARBA00023303"/>
    </source>
</evidence>
<evidence type="ECO:0000256" key="14">
    <source>
        <dbReference type="SAM" id="Phobius"/>
    </source>
</evidence>
<comment type="subcellular location">
    <subcellularLocation>
        <location evidence="1">Cell membrane</location>
        <topology evidence="1">Multi-pass membrane protein</topology>
    </subcellularLocation>
</comment>
<keyword evidence="10 14" id="KW-0472">Membrane</keyword>
<keyword evidence="5 14" id="KW-0812">Transmembrane</keyword>
<evidence type="ECO:0000256" key="6">
    <source>
        <dbReference type="ARBA" id="ARBA00022882"/>
    </source>
</evidence>
<keyword evidence="4" id="KW-1003">Cell membrane</keyword>
<dbReference type="InterPro" id="IPR027359">
    <property type="entry name" value="Volt_channel_dom_sf"/>
</dbReference>
<evidence type="ECO:0000256" key="7">
    <source>
        <dbReference type="ARBA" id="ARBA00022989"/>
    </source>
</evidence>
<evidence type="ECO:0000256" key="4">
    <source>
        <dbReference type="ARBA" id="ARBA00022475"/>
    </source>
</evidence>
<proteinExistence type="predicted"/>
<dbReference type="PANTHER" id="PTHR46480:SF1">
    <property type="entry name" value="VOLTAGE-GATED HYDROGEN CHANNEL 1"/>
    <property type="match status" value="1"/>
</dbReference>
<evidence type="ECO:0000256" key="2">
    <source>
        <dbReference type="ARBA" id="ARBA00015897"/>
    </source>
</evidence>
<protein>
    <recommendedName>
        <fullName evidence="2">Voltage-gated hydrogen channel 1</fullName>
    </recommendedName>
    <alternativeName>
        <fullName evidence="12">Hydrogen voltage-gated channel 1</fullName>
    </alternativeName>
</protein>
<evidence type="ECO:0000256" key="5">
    <source>
        <dbReference type="ARBA" id="ARBA00022692"/>
    </source>
</evidence>
<dbReference type="GO" id="GO:0030171">
    <property type="term" value="F:voltage-gated proton channel activity"/>
    <property type="evidence" value="ECO:0007669"/>
    <property type="project" value="InterPro"/>
</dbReference>
<reference evidence="16" key="1">
    <citation type="journal article" date="2020" name="Stud. Mycol.">
        <title>101 Dothideomycetes genomes: a test case for predicting lifestyles and emergence of pathogens.</title>
        <authorList>
            <person name="Haridas S."/>
            <person name="Albert R."/>
            <person name="Binder M."/>
            <person name="Bloem J."/>
            <person name="Labutti K."/>
            <person name="Salamov A."/>
            <person name="Andreopoulos B."/>
            <person name="Baker S."/>
            <person name="Barry K."/>
            <person name="Bills G."/>
            <person name="Bluhm B."/>
            <person name="Cannon C."/>
            <person name="Castanera R."/>
            <person name="Culley D."/>
            <person name="Daum C."/>
            <person name="Ezra D."/>
            <person name="Gonzalez J."/>
            <person name="Henrissat B."/>
            <person name="Kuo A."/>
            <person name="Liang C."/>
            <person name="Lipzen A."/>
            <person name="Lutzoni F."/>
            <person name="Magnuson J."/>
            <person name="Mondo S."/>
            <person name="Nolan M."/>
            <person name="Ohm R."/>
            <person name="Pangilinan J."/>
            <person name="Park H.-J."/>
            <person name="Ramirez L."/>
            <person name="Alfaro M."/>
            <person name="Sun H."/>
            <person name="Tritt A."/>
            <person name="Yoshinaga Y."/>
            <person name="Zwiers L.-H."/>
            <person name="Turgeon B."/>
            <person name="Goodwin S."/>
            <person name="Spatafora J."/>
            <person name="Crous P."/>
            <person name="Grigoriev I."/>
        </authorList>
    </citation>
    <scope>NUCLEOTIDE SEQUENCE</scope>
    <source>
        <strain evidence="16">CBS 125425</strain>
    </source>
</reference>
<evidence type="ECO:0000256" key="13">
    <source>
        <dbReference type="SAM" id="Coils"/>
    </source>
</evidence>
<feature type="transmembrane region" description="Helical" evidence="14">
    <location>
        <begin position="36"/>
        <end position="53"/>
    </location>
</feature>
<evidence type="ECO:0000313" key="16">
    <source>
        <dbReference type="EMBL" id="KAF2740639.1"/>
    </source>
</evidence>
<keyword evidence="3" id="KW-0813">Transport</keyword>
<keyword evidence="9" id="KW-0406">Ion transport</keyword>
<evidence type="ECO:0000256" key="1">
    <source>
        <dbReference type="ARBA" id="ARBA00004651"/>
    </source>
</evidence>
<dbReference type="AlphaFoldDB" id="A0A9P4V791"/>
<dbReference type="Gene3D" id="1.20.120.350">
    <property type="entry name" value="Voltage-gated potassium channels. Chain C"/>
    <property type="match status" value="1"/>
</dbReference>
<dbReference type="GO" id="GO:0005886">
    <property type="term" value="C:plasma membrane"/>
    <property type="evidence" value="ECO:0007669"/>
    <property type="project" value="UniProtKB-SubCell"/>
</dbReference>
<keyword evidence="11" id="KW-0407">Ion channel</keyword>
<keyword evidence="8 13" id="KW-0175">Coiled coil</keyword>
<feature type="domain" description="Ion transport" evidence="15">
    <location>
        <begin position="34"/>
        <end position="145"/>
    </location>
</feature>
<evidence type="ECO:0000256" key="8">
    <source>
        <dbReference type="ARBA" id="ARBA00023054"/>
    </source>
</evidence>
<evidence type="ECO:0000313" key="17">
    <source>
        <dbReference type="Proteomes" id="UP000799444"/>
    </source>
</evidence>
<dbReference type="InterPro" id="IPR031846">
    <property type="entry name" value="Hvcn1"/>
</dbReference>
<sequence>MSSSPLLHPELHQDDEDSTMTSTRQQLHRVFLSKTFHYSILLLVALDVAYIVVNLLTCDHRSGAAETTLKALEYVGLTFSCLFVLELLASLWAFGLHYLRSKFHVFDAVVIIASFVVEVTLQGVDQEIASLVVILRLIRVVKIVDELSVGAEEQMKELADRLADAEKENVSLREQVEVLRHGQGRTI</sequence>
<organism evidence="16 17">
    <name type="scientific">Polyplosphaeria fusca</name>
    <dbReference type="NCBI Taxonomy" id="682080"/>
    <lineage>
        <taxon>Eukaryota</taxon>
        <taxon>Fungi</taxon>
        <taxon>Dikarya</taxon>
        <taxon>Ascomycota</taxon>
        <taxon>Pezizomycotina</taxon>
        <taxon>Dothideomycetes</taxon>
        <taxon>Pleosporomycetidae</taxon>
        <taxon>Pleosporales</taxon>
        <taxon>Tetraplosphaeriaceae</taxon>
        <taxon>Polyplosphaeria</taxon>
    </lineage>
</organism>
<feature type="coiled-coil region" evidence="13">
    <location>
        <begin position="148"/>
        <end position="182"/>
    </location>
</feature>
<evidence type="ECO:0000256" key="3">
    <source>
        <dbReference type="ARBA" id="ARBA00022448"/>
    </source>
</evidence>
<keyword evidence="7 14" id="KW-1133">Transmembrane helix</keyword>
<dbReference type="EMBL" id="ML996099">
    <property type="protein sequence ID" value="KAF2740639.1"/>
    <property type="molecule type" value="Genomic_DNA"/>
</dbReference>
<dbReference type="Pfam" id="PF00520">
    <property type="entry name" value="Ion_trans"/>
    <property type="match status" value="1"/>
</dbReference>
<dbReference type="PANTHER" id="PTHR46480">
    <property type="entry name" value="F20B24.22"/>
    <property type="match status" value="1"/>
</dbReference>
<dbReference type="SUPFAM" id="SSF81324">
    <property type="entry name" value="Voltage-gated potassium channels"/>
    <property type="match status" value="1"/>
</dbReference>
<keyword evidence="17" id="KW-1185">Reference proteome</keyword>